<evidence type="ECO:0000259" key="1">
    <source>
        <dbReference type="PROSITE" id="PS50404"/>
    </source>
</evidence>
<dbReference type="InterPro" id="IPR010987">
    <property type="entry name" value="Glutathione-S-Trfase_C-like"/>
</dbReference>
<sequence length="208" mass="23007">MTQYTLYGPTISTYVRTVRIILAETNTPYDFKEVDIFSDRDPEYLAKHPFGKVPTLEVDGEALYETCAIVEYLDTVVGNRTFTPADPMGQARMRQIMGIVDSYLYTPAISTITIQRLIVPSQGGQPDEAAVAEATPKAKTALEAIEAIASCSPYLLGPTITLADFYLMPVMLYLSKTPEFAAVTGQIPKLNSWWAEVSHRPSFLEVIA</sequence>
<evidence type="ECO:0000313" key="3">
    <source>
        <dbReference type="EMBL" id="MEP0947027.1"/>
    </source>
</evidence>
<gene>
    <name evidence="3" type="ORF">NC992_09100</name>
</gene>
<organism evidence="3 4">
    <name type="scientific">Leptolyngbya subtilissima DQ-A4</name>
    <dbReference type="NCBI Taxonomy" id="2933933"/>
    <lineage>
        <taxon>Bacteria</taxon>
        <taxon>Bacillati</taxon>
        <taxon>Cyanobacteriota</taxon>
        <taxon>Cyanophyceae</taxon>
        <taxon>Leptolyngbyales</taxon>
        <taxon>Leptolyngbyaceae</taxon>
        <taxon>Leptolyngbya group</taxon>
        <taxon>Leptolyngbya</taxon>
    </lineage>
</organism>
<dbReference type="PROSITE" id="PS50405">
    <property type="entry name" value="GST_CTER"/>
    <property type="match status" value="1"/>
</dbReference>
<protein>
    <submittedName>
        <fullName evidence="3">Glutathione S-transferase family protein</fullName>
    </submittedName>
</protein>
<dbReference type="Pfam" id="PF00043">
    <property type="entry name" value="GST_C"/>
    <property type="match status" value="1"/>
</dbReference>
<evidence type="ECO:0000259" key="2">
    <source>
        <dbReference type="PROSITE" id="PS50405"/>
    </source>
</evidence>
<dbReference type="Gene3D" id="1.20.1050.10">
    <property type="match status" value="1"/>
</dbReference>
<dbReference type="Pfam" id="PF13417">
    <property type="entry name" value="GST_N_3"/>
    <property type="match status" value="1"/>
</dbReference>
<dbReference type="SUPFAM" id="SSF52833">
    <property type="entry name" value="Thioredoxin-like"/>
    <property type="match status" value="1"/>
</dbReference>
<reference evidence="3 4" key="1">
    <citation type="submission" date="2022-04" db="EMBL/GenBank/DDBJ databases">
        <title>Positive selection, recombination, and allopatry shape intraspecific diversity of widespread and dominant cyanobacteria.</title>
        <authorList>
            <person name="Wei J."/>
            <person name="Shu W."/>
            <person name="Hu C."/>
        </authorList>
    </citation>
    <scope>NUCLEOTIDE SEQUENCE [LARGE SCALE GENOMIC DNA]</scope>
    <source>
        <strain evidence="3 4">DQ-A4</strain>
    </source>
</reference>
<proteinExistence type="predicted"/>
<dbReference type="InterPro" id="IPR050983">
    <property type="entry name" value="GST_Omega/HSP26"/>
</dbReference>
<dbReference type="Proteomes" id="UP001482513">
    <property type="component" value="Unassembled WGS sequence"/>
</dbReference>
<feature type="domain" description="GST C-terminal" evidence="2">
    <location>
        <begin position="86"/>
        <end position="208"/>
    </location>
</feature>
<feature type="domain" description="GST N-terminal" evidence="1">
    <location>
        <begin position="2"/>
        <end position="81"/>
    </location>
</feature>
<dbReference type="Gene3D" id="3.40.30.10">
    <property type="entry name" value="Glutaredoxin"/>
    <property type="match status" value="1"/>
</dbReference>
<name>A0ABV0K510_9CYAN</name>
<dbReference type="InterPro" id="IPR004046">
    <property type="entry name" value="GST_C"/>
</dbReference>
<dbReference type="InterPro" id="IPR004045">
    <property type="entry name" value="Glutathione_S-Trfase_N"/>
</dbReference>
<accession>A0ABV0K510</accession>
<keyword evidence="4" id="KW-1185">Reference proteome</keyword>
<dbReference type="SFLD" id="SFLDS00019">
    <property type="entry name" value="Glutathione_Transferase_(cytos"/>
    <property type="match status" value="1"/>
</dbReference>
<dbReference type="RefSeq" id="WP_190701082.1">
    <property type="nucleotide sequence ID" value="NZ_JAMPKX010000003.1"/>
</dbReference>
<dbReference type="CDD" id="cd00570">
    <property type="entry name" value="GST_N_family"/>
    <property type="match status" value="1"/>
</dbReference>
<comment type="caution">
    <text evidence="3">The sequence shown here is derived from an EMBL/GenBank/DDBJ whole genome shotgun (WGS) entry which is preliminary data.</text>
</comment>
<dbReference type="SUPFAM" id="SSF47616">
    <property type="entry name" value="GST C-terminal domain-like"/>
    <property type="match status" value="1"/>
</dbReference>
<dbReference type="PANTHER" id="PTHR43968">
    <property type="match status" value="1"/>
</dbReference>
<dbReference type="PANTHER" id="PTHR43968:SF6">
    <property type="entry name" value="GLUTATHIONE S-TRANSFERASE OMEGA"/>
    <property type="match status" value="1"/>
</dbReference>
<evidence type="ECO:0000313" key="4">
    <source>
        <dbReference type="Proteomes" id="UP001482513"/>
    </source>
</evidence>
<dbReference type="InterPro" id="IPR036282">
    <property type="entry name" value="Glutathione-S-Trfase_C_sf"/>
</dbReference>
<dbReference type="PROSITE" id="PS50404">
    <property type="entry name" value="GST_NTER"/>
    <property type="match status" value="1"/>
</dbReference>
<dbReference type="InterPro" id="IPR036249">
    <property type="entry name" value="Thioredoxin-like_sf"/>
</dbReference>
<dbReference type="InterPro" id="IPR040079">
    <property type="entry name" value="Glutathione_S-Trfase"/>
</dbReference>
<dbReference type="SFLD" id="SFLDG00358">
    <property type="entry name" value="Main_(cytGST)"/>
    <property type="match status" value="1"/>
</dbReference>
<dbReference type="EMBL" id="JAMPKX010000003">
    <property type="protein sequence ID" value="MEP0947027.1"/>
    <property type="molecule type" value="Genomic_DNA"/>
</dbReference>